<accession>A0A2T3SZC3</accession>
<dbReference type="AlphaFoldDB" id="A0A2T3SZC3"/>
<name>A0A2T3SZC3_ECOLX</name>
<keyword evidence="1" id="KW-0472">Membrane</keyword>
<keyword evidence="1" id="KW-1133">Transmembrane helix</keyword>
<gene>
    <name evidence="2" type="ORF">EWK56_21940</name>
</gene>
<comment type="caution">
    <text evidence="2">The sequence shown here is derived from an EMBL/GenBank/DDBJ whole genome shotgun (WGS) entry which is preliminary data.</text>
</comment>
<feature type="transmembrane region" description="Helical" evidence="1">
    <location>
        <begin position="71"/>
        <end position="92"/>
    </location>
</feature>
<dbReference type="RefSeq" id="WP_000700998.1">
    <property type="nucleotide sequence ID" value="NZ_SRWD01000021.1"/>
</dbReference>
<organism evidence="2 3">
    <name type="scientific">Escherichia coli</name>
    <dbReference type="NCBI Taxonomy" id="562"/>
    <lineage>
        <taxon>Bacteria</taxon>
        <taxon>Pseudomonadati</taxon>
        <taxon>Pseudomonadota</taxon>
        <taxon>Gammaproteobacteria</taxon>
        <taxon>Enterobacterales</taxon>
        <taxon>Enterobacteriaceae</taxon>
        <taxon>Escherichia</taxon>
    </lineage>
</organism>
<evidence type="ECO:0000256" key="1">
    <source>
        <dbReference type="SAM" id="Phobius"/>
    </source>
</evidence>
<reference evidence="2 3" key="1">
    <citation type="submission" date="2019-02" db="EMBL/GenBank/DDBJ databases">
        <authorList>
            <person name="Slukin P."/>
            <person name="Fursova N."/>
            <person name="Ermolenko Z."/>
            <person name="Mayskaya N."/>
            <person name="Kislichkina A."/>
            <person name="Mukhina T."/>
            <person name="Sizova A."/>
            <person name="Bogun A."/>
        </authorList>
    </citation>
    <scope>NUCLEOTIDE SEQUENCE [LARGE SCALE GENOMIC DNA]</scope>
    <source>
        <strain evidence="3">SCPM-O-B-8431(U15)</strain>
    </source>
</reference>
<evidence type="ECO:0000313" key="3">
    <source>
        <dbReference type="Proteomes" id="UP000291778"/>
    </source>
</evidence>
<feature type="transmembrane region" description="Helical" evidence="1">
    <location>
        <begin position="38"/>
        <end position="59"/>
    </location>
</feature>
<proteinExistence type="predicted"/>
<feature type="transmembrane region" description="Helical" evidence="1">
    <location>
        <begin position="7"/>
        <end position="26"/>
    </location>
</feature>
<dbReference type="EMBL" id="SERV01000017">
    <property type="protein sequence ID" value="RYL79102.1"/>
    <property type="molecule type" value="Genomic_DNA"/>
</dbReference>
<protein>
    <submittedName>
        <fullName evidence="2">Uncharacterized protein</fullName>
    </submittedName>
</protein>
<evidence type="ECO:0000313" key="2">
    <source>
        <dbReference type="EMBL" id="RYL79102.1"/>
    </source>
</evidence>
<dbReference type="Proteomes" id="UP000291778">
    <property type="component" value="Unassembled WGS sequence"/>
</dbReference>
<keyword evidence="1" id="KW-0812">Transmembrane</keyword>
<sequence length="94" mass="10702">MKINYCFRVKLITVILSHFLIQIYMWPDFLTAKNIPRLIAAMVALYLSAVTVIPAFLLSDDSERFKNLSPLKQTILLVLCTVGVTFLLLHGFNT</sequence>